<comment type="catalytic activity">
    <reaction evidence="14">
        <text>butanoyl-[ACP] + malonyl-[ACP] + H(+) = 3-oxohexanoyl-[ACP] + holo-[ACP] + CO2</text>
        <dbReference type="Rhea" id="RHEA:41820"/>
        <dbReference type="Rhea" id="RHEA-COMP:9623"/>
        <dbReference type="Rhea" id="RHEA-COMP:9628"/>
        <dbReference type="Rhea" id="RHEA-COMP:9629"/>
        <dbReference type="Rhea" id="RHEA-COMP:9685"/>
        <dbReference type="ChEBI" id="CHEBI:15378"/>
        <dbReference type="ChEBI" id="CHEBI:16526"/>
        <dbReference type="ChEBI" id="CHEBI:64479"/>
        <dbReference type="ChEBI" id="CHEBI:78449"/>
        <dbReference type="ChEBI" id="CHEBI:78454"/>
        <dbReference type="ChEBI" id="CHEBI:78456"/>
    </reaction>
    <physiologicalReaction direction="left-to-right" evidence="14">
        <dbReference type="Rhea" id="RHEA:41821"/>
    </physiologicalReaction>
</comment>
<evidence type="ECO:0000256" key="10">
    <source>
        <dbReference type="ARBA" id="ARBA00047451"/>
    </source>
</evidence>
<comment type="function">
    <text evidence="16">May play a role in the biosynthesis of lipoic acid as well as longer chain fatty acids required for optimal mitochondrial function.</text>
</comment>
<evidence type="ECO:0000256" key="3">
    <source>
        <dbReference type="ARBA" id="ARBA00022516"/>
    </source>
</evidence>
<dbReference type="InterPro" id="IPR014030">
    <property type="entry name" value="Ketoacyl_synth_N"/>
</dbReference>
<dbReference type="GO" id="GO:0004315">
    <property type="term" value="F:3-oxoacyl-[acyl-carrier-protein] synthase activity"/>
    <property type="evidence" value="ECO:0007669"/>
    <property type="project" value="UniProtKB-EC"/>
</dbReference>
<keyword evidence="20" id="KW-0812">Transmembrane</keyword>
<dbReference type="InterPro" id="IPR020841">
    <property type="entry name" value="PKS_Beta-ketoAc_synthase_dom"/>
</dbReference>
<dbReference type="GO" id="GO:0006633">
    <property type="term" value="P:fatty acid biosynthetic process"/>
    <property type="evidence" value="ECO:0007669"/>
    <property type="project" value="UniProtKB-KW"/>
</dbReference>
<evidence type="ECO:0000256" key="13">
    <source>
        <dbReference type="ARBA" id="ARBA00049109"/>
    </source>
</evidence>
<evidence type="ECO:0000256" key="1">
    <source>
        <dbReference type="ARBA" id="ARBA00005194"/>
    </source>
</evidence>
<keyword evidence="8" id="KW-0012">Acyltransferase</keyword>
<evidence type="ECO:0000256" key="8">
    <source>
        <dbReference type="ARBA" id="ARBA00023315"/>
    </source>
</evidence>
<evidence type="ECO:0000256" key="4">
    <source>
        <dbReference type="ARBA" id="ARBA00022679"/>
    </source>
</evidence>
<keyword evidence="3 17" id="KW-0444">Lipid biosynthesis</keyword>
<comment type="similarity">
    <text evidence="2 17 19">Belongs to the thiolase-like superfamily. Beta-ketoacyl-ACP synthases family.</text>
</comment>
<dbReference type="InterPro" id="IPR014031">
    <property type="entry name" value="Ketoacyl_synth_C"/>
</dbReference>
<keyword evidence="4 17" id="KW-0808">Transferase</keyword>
<keyword evidence="20" id="KW-1133">Transmembrane helix</keyword>
<accession>A0A0B6YPA8</accession>
<evidence type="ECO:0000256" key="14">
    <source>
        <dbReference type="ARBA" id="ARBA00049449"/>
    </source>
</evidence>
<name>A0A0B6YPA8_9EUPU</name>
<keyword evidence="6" id="KW-0443">Lipid metabolism</keyword>
<evidence type="ECO:0000256" key="19">
    <source>
        <dbReference type="RuleBase" id="RU003694"/>
    </source>
</evidence>
<dbReference type="FunFam" id="3.40.47.10:FF:000024">
    <property type="entry name" value="3-oxoacyl-[acyl-carrier-protein] synthase, mitochondrial"/>
    <property type="match status" value="1"/>
</dbReference>
<evidence type="ECO:0000256" key="15">
    <source>
        <dbReference type="ARBA" id="ARBA00049533"/>
    </source>
</evidence>
<evidence type="ECO:0000313" key="22">
    <source>
        <dbReference type="EMBL" id="CEK57962.1"/>
    </source>
</evidence>
<evidence type="ECO:0000256" key="11">
    <source>
        <dbReference type="ARBA" id="ARBA00047578"/>
    </source>
</evidence>
<dbReference type="SMART" id="SM00825">
    <property type="entry name" value="PKS_KS"/>
    <property type="match status" value="1"/>
</dbReference>
<dbReference type="FunFam" id="3.40.47.10:FF:000015">
    <property type="entry name" value="3-oxoacyl-[acyl-carrier-protein] synthase, mitochondrial"/>
    <property type="match status" value="1"/>
</dbReference>
<dbReference type="PROSITE" id="PS00606">
    <property type="entry name" value="KS3_1"/>
    <property type="match status" value="1"/>
</dbReference>
<evidence type="ECO:0000256" key="9">
    <source>
        <dbReference type="ARBA" id="ARBA00047394"/>
    </source>
</evidence>
<evidence type="ECO:0000256" key="7">
    <source>
        <dbReference type="ARBA" id="ARBA00023160"/>
    </source>
</evidence>
<dbReference type="CDD" id="cd00834">
    <property type="entry name" value="KAS_I_II"/>
    <property type="match status" value="1"/>
</dbReference>
<proteinExistence type="inferred from homology"/>
<comment type="catalytic activity">
    <reaction evidence="12">
        <text>a fatty acyl-[ACP] + malonyl-[ACP] + H(+) = a 3-oxoacyl-[ACP] + holo-[ACP] + CO2</text>
        <dbReference type="Rhea" id="RHEA:22836"/>
        <dbReference type="Rhea" id="RHEA-COMP:9623"/>
        <dbReference type="Rhea" id="RHEA-COMP:9685"/>
        <dbReference type="Rhea" id="RHEA-COMP:9916"/>
        <dbReference type="Rhea" id="RHEA-COMP:14125"/>
        <dbReference type="ChEBI" id="CHEBI:15378"/>
        <dbReference type="ChEBI" id="CHEBI:16526"/>
        <dbReference type="ChEBI" id="CHEBI:64479"/>
        <dbReference type="ChEBI" id="CHEBI:78449"/>
        <dbReference type="ChEBI" id="CHEBI:78776"/>
        <dbReference type="ChEBI" id="CHEBI:138651"/>
        <dbReference type="EC" id="2.3.1.41"/>
    </reaction>
    <physiologicalReaction direction="left-to-right" evidence="12">
        <dbReference type="Rhea" id="RHEA:22837"/>
    </physiologicalReaction>
</comment>
<evidence type="ECO:0000256" key="20">
    <source>
        <dbReference type="SAM" id="Phobius"/>
    </source>
</evidence>
<dbReference type="Pfam" id="PF02801">
    <property type="entry name" value="Ketoacyl-synt_C"/>
    <property type="match status" value="1"/>
</dbReference>
<dbReference type="InterPro" id="IPR017568">
    <property type="entry name" value="3-oxoacyl-ACP_synth-2"/>
</dbReference>
<comment type="catalytic activity">
    <reaction evidence="13">
        <text>decanoyl-[ACP] + malonyl-[ACP] + H(+) = 3-oxododecanoyl-[ACP] + holo-[ACP] + CO2</text>
        <dbReference type="Rhea" id="RHEA:41868"/>
        <dbReference type="Rhea" id="RHEA-COMP:9623"/>
        <dbReference type="Rhea" id="RHEA-COMP:9640"/>
        <dbReference type="Rhea" id="RHEA-COMP:9641"/>
        <dbReference type="Rhea" id="RHEA-COMP:9685"/>
        <dbReference type="ChEBI" id="CHEBI:15378"/>
        <dbReference type="ChEBI" id="CHEBI:16526"/>
        <dbReference type="ChEBI" id="CHEBI:64479"/>
        <dbReference type="ChEBI" id="CHEBI:78449"/>
        <dbReference type="ChEBI" id="CHEBI:78468"/>
        <dbReference type="ChEBI" id="CHEBI:78469"/>
    </reaction>
    <physiologicalReaction direction="left-to-right" evidence="13">
        <dbReference type="Rhea" id="RHEA:41869"/>
    </physiologicalReaction>
</comment>
<reference evidence="22" key="1">
    <citation type="submission" date="2014-12" db="EMBL/GenBank/DDBJ databases">
        <title>Insight into the proteome of Arion vulgaris.</title>
        <authorList>
            <person name="Aradska J."/>
            <person name="Bulat T."/>
            <person name="Smidak R."/>
            <person name="Sarate P."/>
            <person name="Gangsoo J."/>
            <person name="Sialana F."/>
            <person name="Bilban M."/>
            <person name="Lubec G."/>
        </authorList>
    </citation>
    <scope>NUCLEOTIDE SEQUENCE</scope>
    <source>
        <tissue evidence="22">Skin</tissue>
    </source>
</reference>
<dbReference type="GO" id="GO:0005739">
    <property type="term" value="C:mitochondrion"/>
    <property type="evidence" value="ECO:0007669"/>
    <property type="project" value="TreeGrafter"/>
</dbReference>
<evidence type="ECO:0000256" key="17">
    <source>
        <dbReference type="PIRNR" id="PIRNR000447"/>
    </source>
</evidence>
<evidence type="ECO:0000259" key="21">
    <source>
        <dbReference type="PROSITE" id="PS52004"/>
    </source>
</evidence>
<dbReference type="NCBIfam" id="NF005589">
    <property type="entry name" value="PRK07314.1"/>
    <property type="match status" value="1"/>
</dbReference>
<dbReference type="AlphaFoldDB" id="A0A0B6YPA8"/>
<sequence>MALKQGRRVVVTGMGVVSCLGVGTHYVWQRLLEGKSGITSIVGKEFEQIPSKVAGLVPRGSSKGQFNPDQCPGSDGRAVTTMTQFCLVAADEALTMANWKPENEEQKERTGVCIGTGMVPLEEVAVAAEHLNQGNYRKISPWFVPRILINMAAGHVSLTYGFKGPNHAVSTACATGLHAVGDALRFIRNGDADVIVAGGCEASVSPLGMAGFCRMRALSTNFNSKPEQSSRPFDKERDGFVMSEGAGLLVLEDLEHAKQRGASIFAEVLGYGLSCDASHLTAPSEDGEGARRCMIAALNDSNINLQQIGHINAHATSTPLGDAAESRAILQLFGEHSRNILVTSTKGATGHLLGAAGSIEAIFAVLACLSGTVPPTLNLNTPTTGCDLNYVSNFAAPWASQNKPRIDLTNSFGFGGTNASICFSQYIDN</sequence>
<keyword evidence="7 17" id="KW-0275">Fatty acid biosynthesis</keyword>
<dbReference type="PROSITE" id="PS51257">
    <property type="entry name" value="PROKAR_LIPOPROTEIN"/>
    <property type="match status" value="1"/>
</dbReference>
<dbReference type="Gene3D" id="3.40.47.10">
    <property type="match status" value="1"/>
</dbReference>
<dbReference type="PROSITE" id="PS52004">
    <property type="entry name" value="KS3_2"/>
    <property type="match status" value="1"/>
</dbReference>
<dbReference type="NCBIfam" id="NF004970">
    <property type="entry name" value="PRK06333.1"/>
    <property type="match status" value="1"/>
</dbReference>
<dbReference type="InterPro" id="IPR018201">
    <property type="entry name" value="Ketoacyl_synth_AS"/>
</dbReference>
<comment type="catalytic activity">
    <reaction evidence="9">
        <text>hexanoyl-[ACP] + malonyl-[ACP] + H(+) = 3-oxooctanoyl-[ACP] + holo-[ACP] + CO2</text>
        <dbReference type="Rhea" id="RHEA:41836"/>
        <dbReference type="Rhea" id="RHEA-COMP:9623"/>
        <dbReference type="Rhea" id="RHEA-COMP:9632"/>
        <dbReference type="Rhea" id="RHEA-COMP:9633"/>
        <dbReference type="Rhea" id="RHEA-COMP:9685"/>
        <dbReference type="ChEBI" id="CHEBI:15378"/>
        <dbReference type="ChEBI" id="CHEBI:16526"/>
        <dbReference type="ChEBI" id="CHEBI:64479"/>
        <dbReference type="ChEBI" id="CHEBI:78449"/>
        <dbReference type="ChEBI" id="CHEBI:78459"/>
        <dbReference type="ChEBI" id="CHEBI:78460"/>
    </reaction>
    <physiologicalReaction direction="left-to-right" evidence="9">
        <dbReference type="Rhea" id="RHEA:41837"/>
    </physiologicalReaction>
</comment>
<organism evidence="22">
    <name type="scientific">Arion vulgaris</name>
    <dbReference type="NCBI Taxonomy" id="1028688"/>
    <lineage>
        <taxon>Eukaryota</taxon>
        <taxon>Metazoa</taxon>
        <taxon>Spiralia</taxon>
        <taxon>Lophotrochozoa</taxon>
        <taxon>Mollusca</taxon>
        <taxon>Gastropoda</taxon>
        <taxon>Heterobranchia</taxon>
        <taxon>Euthyneura</taxon>
        <taxon>Panpulmonata</taxon>
        <taxon>Eupulmonata</taxon>
        <taxon>Stylommatophora</taxon>
        <taxon>Helicina</taxon>
        <taxon>Arionoidea</taxon>
        <taxon>Arionidae</taxon>
        <taxon>Arion</taxon>
    </lineage>
</organism>
<keyword evidence="20" id="KW-0472">Membrane</keyword>
<dbReference type="EMBL" id="HACG01011097">
    <property type="protein sequence ID" value="CEK57962.1"/>
    <property type="molecule type" value="Transcribed_RNA"/>
</dbReference>
<comment type="pathway">
    <text evidence="1">Lipid metabolism; fatty acid biosynthesis.</text>
</comment>
<keyword evidence="5" id="KW-0276">Fatty acid metabolism</keyword>
<evidence type="ECO:0000256" key="2">
    <source>
        <dbReference type="ARBA" id="ARBA00008467"/>
    </source>
</evidence>
<dbReference type="Pfam" id="PF00109">
    <property type="entry name" value="ketoacyl-synt"/>
    <property type="match status" value="1"/>
</dbReference>
<feature type="transmembrane region" description="Helical" evidence="20">
    <location>
        <begin position="9"/>
        <end position="28"/>
    </location>
</feature>
<feature type="domain" description="Ketosynthase family 3 (KS3)" evidence="21">
    <location>
        <begin position="6"/>
        <end position="425"/>
    </location>
</feature>
<comment type="catalytic activity">
    <reaction evidence="15">
        <text>octanoyl-[ACP] + malonyl-[ACP] + H(+) = 3-oxodecanoyl-[ACP] + holo-[ACP] + CO2</text>
        <dbReference type="Rhea" id="RHEA:41852"/>
        <dbReference type="Rhea" id="RHEA-COMP:9623"/>
        <dbReference type="Rhea" id="RHEA-COMP:9636"/>
        <dbReference type="Rhea" id="RHEA-COMP:9637"/>
        <dbReference type="Rhea" id="RHEA-COMP:9685"/>
        <dbReference type="ChEBI" id="CHEBI:15378"/>
        <dbReference type="ChEBI" id="CHEBI:16526"/>
        <dbReference type="ChEBI" id="CHEBI:64479"/>
        <dbReference type="ChEBI" id="CHEBI:78449"/>
        <dbReference type="ChEBI" id="CHEBI:78463"/>
        <dbReference type="ChEBI" id="CHEBI:78464"/>
    </reaction>
    <physiologicalReaction direction="left-to-right" evidence="15">
        <dbReference type="Rhea" id="RHEA:41853"/>
    </physiologicalReaction>
</comment>
<evidence type="ECO:0000256" key="18">
    <source>
        <dbReference type="PIRSR" id="PIRSR000447-1"/>
    </source>
</evidence>
<comment type="catalytic activity">
    <reaction evidence="11">
        <text>dodecanoyl-[ACP] + malonyl-[ACP] + H(+) = 3-oxotetradecanoyl-[ACP] + holo-[ACP] + CO2</text>
        <dbReference type="Rhea" id="RHEA:41884"/>
        <dbReference type="Rhea" id="RHEA-COMP:9623"/>
        <dbReference type="Rhea" id="RHEA-COMP:9644"/>
        <dbReference type="Rhea" id="RHEA-COMP:9645"/>
        <dbReference type="Rhea" id="RHEA-COMP:9685"/>
        <dbReference type="ChEBI" id="CHEBI:15378"/>
        <dbReference type="ChEBI" id="CHEBI:16526"/>
        <dbReference type="ChEBI" id="CHEBI:64479"/>
        <dbReference type="ChEBI" id="CHEBI:65264"/>
        <dbReference type="ChEBI" id="CHEBI:78449"/>
        <dbReference type="ChEBI" id="CHEBI:78473"/>
    </reaction>
    <physiologicalReaction direction="left-to-right" evidence="11">
        <dbReference type="Rhea" id="RHEA:41885"/>
    </physiologicalReaction>
</comment>
<evidence type="ECO:0000256" key="16">
    <source>
        <dbReference type="ARBA" id="ARBA00054575"/>
    </source>
</evidence>
<evidence type="ECO:0000256" key="5">
    <source>
        <dbReference type="ARBA" id="ARBA00022832"/>
    </source>
</evidence>
<dbReference type="PANTHER" id="PTHR11712">
    <property type="entry name" value="POLYKETIDE SYNTHASE-RELATED"/>
    <property type="match status" value="1"/>
</dbReference>
<dbReference type="NCBIfam" id="TIGR03150">
    <property type="entry name" value="fabF"/>
    <property type="match status" value="1"/>
</dbReference>
<dbReference type="PANTHER" id="PTHR11712:SF336">
    <property type="entry name" value="3-OXOACYL-[ACYL-CARRIER-PROTEIN] SYNTHASE, MITOCHONDRIAL"/>
    <property type="match status" value="1"/>
</dbReference>
<protein>
    <recommendedName>
        <fullName evidence="17">3-oxoacyl-[acyl-carrier-protein] synthase</fullName>
    </recommendedName>
</protein>
<evidence type="ECO:0000256" key="6">
    <source>
        <dbReference type="ARBA" id="ARBA00023098"/>
    </source>
</evidence>
<dbReference type="PIRSF" id="PIRSF000447">
    <property type="entry name" value="KAS_II"/>
    <property type="match status" value="1"/>
</dbReference>
<feature type="active site" description="For beta-ketoacyl synthase activity" evidence="18">
    <location>
        <position position="173"/>
    </location>
</feature>
<dbReference type="InterPro" id="IPR000794">
    <property type="entry name" value="Beta-ketoacyl_synthase"/>
</dbReference>
<comment type="catalytic activity">
    <reaction evidence="10">
        <text>tetradecanoyl-[ACP] + malonyl-[ACP] + H(+) = 3-oxohexadecanoyl-[ACP] + holo-[ACP] + CO2</text>
        <dbReference type="Rhea" id="RHEA:41900"/>
        <dbReference type="Rhea" id="RHEA-COMP:9623"/>
        <dbReference type="Rhea" id="RHEA-COMP:9648"/>
        <dbReference type="Rhea" id="RHEA-COMP:9649"/>
        <dbReference type="Rhea" id="RHEA-COMP:9685"/>
        <dbReference type="ChEBI" id="CHEBI:15378"/>
        <dbReference type="ChEBI" id="CHEBI:16526"/>
        <dbReference type="ChEBI" id="CHEBI:64479"/>
        <dbReference type="ChEBI" id="CHEBI:78449"/>
        <dbReference type="ChEBI" id="CHEBI:78477"/>
        <dbReference type="ChEBI" id="CHEBI:78478"/>
    </reaction>
    <physiologicalReaction direction="left-to-right" evidence="10">
        <dbReference type="Rhea" id="RHEA:41901"/>
    </physiologicalReaction>
</comment>
<dbReference type="InterPro" id="IPR016039">
    <property type="entry name" value="Thiolase-like"/>
</dbReference>
<evidence type="ECO:0000256" key="12">
    <source>
        <dbReference type="ARBA" id="ARBA00048506"/>
    </source>
</evidence>
<gene>
    <name evidence="22" type="primary">ORF31587</name>
</gene>
<dbReference type="SUPFAM" id="SSF53901">
    <property type="entry name" value="Thiolase-like"/>
    <property type="match status" value="2"/>
</dbReference>